<evidence type="ECO:0000313" key="3">
    <source>
        <dbReference type="EMBL" id="XDK26802.1"/>
    </source>
</evidence>
<feature type="compositionally biased region" description="Basic and acidic residues" evidence="2">
    <location>
        <begin position="451"/>
        <end position="468"/>
    </location>
</feature>
<feature type="coiled-coil region" evidence="1">
    <location>
        <begin position="580"/>
        <end position="622"/>
    </location>
</feature>
<dbReference type="PANTHER" id="PTHR32114">
    <property type="entry name" value="ABC TRANSPORTER ABCH.3"/>
    <property type="match status" value="1"/>
</dbReference>
<dbReference type="EMBL" id="CP162602">
    <property type="protein sequence ID" value="XDK26802.1"/>
    <property type="molecule type" value="Genomic_DNA"/>
</dbReference>
<geneLocation type="plasmid" evidence="3">
    <name>p-HB236076</name>
</geneLocation>
<dbReference type="AlphaFoldDB" id="A0AB39HFX3"/>
<feature type="coiled-coil region" evidence="1">
    <location>
        <begin position="228"/>
        <end position="282"/>
    </location>
</feature>
<dbReference type="Gene3D" id="3.40.50.300">
    <property type="entry name" value="P-loop containing nucleotide triphosphate hydrolases"/>
    <property type="match status" value="2"/>
</dbReference>
<accession>A0AB39HFX3</accession>
<feature type="coiled-coil region" evidence="1">
    <location>
        <begin position="395"/>
        <end position="422"/>
    </location>
</feature>
<protein>
    <submittedName>
        <fullName evidence="3">SMC family ATPase</fullName>
    </submittedName>
</protein>
<feature type="region of interest" description="Disordered" evidence="2">
    <location>
        <begin position="446"/>
        <end position="468"/>
    </location>
</feature>
<feature type="coiled-coil region" evidence="1">
    <location>
        <begin position="739"/>
        <end position="833"/>
    </location>
</feature>
<proteinExistence type="predicted"/>
<dbReference type="PANTHER" id="PTHR32114:SF2">
    <property type="entry name" value="ABC TRANSPORTER ABCH.3"/>
    <property type="match status" value="1"/>
</dbReference>
<reference evidence="3" key="1">
    <citation type="submission" date="2024-07" db="EMBL/GenBank/DDBJ databases">
        <title>Genome Analysis of a Potential Novel Vibrio Species Secreting pH- and Thermo-stable Alginate Lyase and its Application in Producing Alginate Oligosaccharides.</title>
        <authorList>
            <person name="Huang H."/>
            <person name="Bao K."/>
        </authorList>
    </citation>
    <scope>NUCLEOTIDE SEQUENCE</scope>
    <source>
        <strain evidence="3">HB236076</strain>
        <plasmid evidence="3">p-HB236076</plasmid>
    </source>
</reference>
<evidence type="ECO:0000256" key="2">
    <source>
        <dbReference type="SAM" id="MobiDB-lite"/>
    </source>
</evidence>
<gene>
    <name evidence="3" type="ORF">AB0763_13515</name>
</gene>
<dbReference type="Pfam" id="PF13555">
    <property type="entry name" value="AAA_29"/>
    <property type="match status" value="1"/>
</dbReference>
<dbReference type="SUPFAM" id="SSF52540">
    <property type="entry name" value="P-loop containing nucleoside triphosphate hydrolases"/>
    <property type="match status" value="1"/>
</dbReference>
<dbReference type="RefSeq" id="WP_306099716.1">
    <property type="nucleotide sequence ID" value="NZ_CP162602.1"/>
</dbReference>
<name>A0AB39HFX3_9VIBR</name>
<dbReference type="KEGG" id="vih:AB0763_13515"/>
<dbReference type="InterPro" id="IPR027417">
    <property type="entry name" value="P-loop_NTPase"/>
</dbReference>
<dbReference type="GO" id="GO:0006302">
    <property type="term" value="P:double-strand break repair"/>
    <property type="evidence" value="ECO:0007669"/>
    <property type="project" value="InterPro"/>
</dbReference>
<sequence>MKPLKLEMQAFGPFAERESIDFSQFGPAPLFLINGPTGSGKTTILDAICFALYGETTGNERQGNQMRCDLADESLATEVSLEFALHDKQYRITRQPEQMMPKARGEGLTKRKHTASFYQLNPEPELLSSKASEIKGLIIEKLGLNEHQFRQVMVLPQGQFRQLLLASSSEREAIFGQLFQTDIYKKIEFALKDKAAAISRQKADLDIKVTSTLAMAEVDNETALGEALTENQRQREQQEKQLDQFKKQRDHAKQQLDQAELYQKTQASLQAVTERLQTHQQTESTVMAAQNELKWADQAQQLVPAYQQYQSALQSLQLSTEQWQDAKSRWPEIEQNTHNAEQQHQQALALLQSVPQWQDKENKLAQQIQLWQQWQVQSEQFTAKQHEITQVESQLVKYAAHSKTLRDELEQAQRQWQQASEQKAPLPTLLEQLAKHNERIDKLQQWQQLDHQQRQREPQRDEALTRKTHSEKALKQQQQDLDVAELHWHQSQAYQLSLKLQRGHACAVCGSLEHPSPAPMPDNVIDQPALNKLKQTLAKAQQQHQDAVQAWQKIEHDYQSCQQQIAIFSDQLGKDGLAHLADAVKEQQAMAAQIERLKRINLEQQQDQIRQLEQRLQKGADLEQQQRHQLSILQGQCEALAIQIADIDKQIDKQYPDLEALLEAKQALQKQISHAQQQELVSREQFQQWHNQSLTLKAQLTTYQQHVSQCQQQVDSVQKAWQQALENSEFNNEEAFLAAQRSTQDKQALRERIDAYRQTLIQLQQTQRDLERSLSEQVVLDVAECQQGVQQAQHQLSIAEQQWSQLQSTAQALTKAQNILNQLKKDNQQLEEAYHTFGTLYDVASGKTGSRISLHRFVLGVLLDDVLIQASQRLSLMSKGRYRLIRKLSGFKGAAGRGLDLEVEDGYSGKSRDVATLSGGESFMAALALALGLSDVVQAYSGGIRLDTLFIDEGFGSLDPESLDLAVQTLVDLQQHGRMIGVISHVSELKEQMALRLDVSTSVTGSRIALIKHSV</sequence>
<dbReference type="Pfam" id="PF13558">
    <property type="entry name" value="SbcC_Walker_B"/>
    <property type="match status" value="1"/>
</dbReference>
<dbReference type="GO" id="GO:0016887">
    <property type="term" value="F:ATP hydrolysis activity"/>
    <property type="evidence" value="ECO:0007669"/>
    <property type="project" value="InterPro"/>
</dbReference>
<evidence type="ECO:0000256" key="1">
    <source>
        <dbReference type="SAM" id="Coils"/>
    </source>
</evidence>
<keyword evidence="1" id="KW-0175">Coiled coil</keyword>
<keyword evidence="3" id="KW-0614">Plasmid</keyword>
<organism evidence="3">
    <name type="scientific">Vibrio sp. HB236076</name>
    <dbReference type="NCBI Taxonomy" id="3232307"/>
    <lineage>
        <taxon>Bacteria</taxon>
        <taxon>Pseudomonadati</taxon>
        <taxon>Pseudomonadota</taxon>
        <taxon>Gammaproteobacteria</taxon>
        <taxon>Vibrionales</taxon>
        <taxon>Vibrionaceae</taxon>
        <taxon>Vibrio</taxon>
    </lineage>
</organism>